<dbReference type="EMBL" id="JAVRDO010000004">
    <property type="protein sequence ID" value="MDX9687627.1"/>
    <property type="molecule type" value="Genomic_DNA"/>
</dbReference>
<protein>
    <submittedName>
        <fullName evidence="2">DUF2845 domain-containing protein</fullName>
    </submittedName>
</protein>
<evidence type="ECO:0000313" key="2">
    <source>
        <dbReference type="EMBL" id="MDX9687627.1"/>
    </source>
</evidence>
<proteinExistence type="predicted"/>
<evidence type="ECO:0000313" key="3">
    <source>
        <dbReference type="Proteomes" id="UP001281217"/>
    </source>
</evidence>
<keyword evidence="3" id="KW-1185">Reference proteome</keyword>
<accession>A0ABU5BXX0</accession>
<dbReference type="Proteomes" id="UP001281217">
    <property type="component" value="Unassembled WGS sequence"/>
</dbReference>
<sequence>MKQLLCTLTLLASVLASTSAVGATMRCNDGIVSTGESTQGVLDKCGAPSSQVTDSPAIDENGFVVRGAATVKHWTYTPPGGIRYQLRFLDDRLVEIRSRRD</sequence>
<dbReference type="RefSeq" id="WP_320331334.1">
    <property type="nucleotide sequence ID" value="NZ_JAVRDO010000004.1"/>
</dbReference>
<evidence type="ECO:0000256" key="1">
    <source>
        <dbReference type="SAM" id="SignalP"/>
    </source>
</evidence>
<organism evidence="2 3">
    <name type="scientific">Halopseudomonas formosensis</name>
    <dbReference type="NCBI Taxonomy" id="1002526"/>
    <lineage>
        <taxon>Bacteria</taxon>
        <taxon>Pseudomonadati</taxon>
        <taxon>Pseudomonadota</taxon>
        <taxon>Gammaproteobacteria</taxon>
        <taxon>Pseudomonadales</taxon>
        <taxon>Pseudomonadaceae</taxon>
        <taxon>Halopseudomonas</taxon>
    </lineage>
</organism>
<feature type="chain" id="PRO_5046354479" evidence="1">
    <location>
        <begin position="23"/>
        <end position="101"/>
    </location>
</feature>
<dbReference type="Pfam" id="PF11006">
    <property type="entry name" value="DUF2845"/>
    <property type="match status" value="1"/>
</dbReference>
<keyword evidence="1" id="KW-0732">Signal</keyword>
<feature type="signal peptide" evidence="1">
    <location>
        <begin position="1"/>
        <end position="22"/>
    </location>
</feature>
<gene>
    <name evidence="2" type="ORF">RED13_002063</name>
</gene>
<reference evidence="3" key="1">
    <citation type="submission" date="2023-07" db="EMBL/GenBank/DDBJ databases">
        <authorList>
            <person name="de Witt J."/>
        </authorList>
    </citation>
    <scope>NUCLEOTIDE SEQUENCE [LARGE SCALE GENOMIC DNA]</scope>
    <source>
        <strain evidence="3">FZJ</strain>
    </source>
</reference>
<name>A0ABU5BXX0_9GAMM</name>
<dbReference type="InterPro" id="IPR021268">
    <property type="entry name" value="DUF2845"/>
</dbReference>
<comment type="caution">
    <text evidence="2">The sequence shown here is derived from an EMBL/GenBank/DDBJ whole genome shotgun (WGS) entry which is preliminary data.</text>
</comment>